<sequence>MSSLSPDIDERLVANLHATLPTLDSQGVNHLLEDSEKLSLIRFHTRVILQSFHPGIQTSSASTLLQGALSRLDLSSPRHGIRLSSSQYLADHLDLFDEWALQSANLTARLLAGADSSAPQVFTLHNHCLHRLCTKLDARRAGTQFENPFGKPIEVRAALGLDECLRYMLLSASFINDTNRSLDNQATEAFCLLISKLIPQAVYAYAMTCGESPLAARHLVPQVRRQLITWWSDREVDQASDIIDRVADFDAVIPGNRNFQYLFGPAVPLYGEFFPRHYHLVNLAISLRDARSRGLPATIGS</sequence>
<dbReference type="Proteomes" id="UP001259982">
    <property type="component" value="Unassembled WGS sequence"/>
</dbReference>
<protein>
    <submittedName>
        <fullName evidence="1">Uncharacterized protein</fullName>
    </submittedName>
</protein>
<comment type="caution">
    <text evidence="1">The sequence shown here is derived from an EMBL/GenBank/DDBJ whole genome shotgun (WGS) entry which is preliminary data.</text>
</comment>
<proteinExistence type="predicted"/>
<evidence type="ECO:0000313" key="2">
    <source>
        <dbReference type="Proteomes" id="UP001259982"/>
    </source>
</evidence>
<organism evidence="1 2">
    <name type="scientific">Spectribacter acetivorans</name>
    <dbReference type="NCBI Taxonomy" id="3075603"/>
    <lineage>
        <taxon>Bacteria</taxon>
        <taxon>Pseudomonadati</taxon>
        <taxon>Pseudomonadota</taxon>
        <taxon>Gammaproteobacteria</taxon>
        <taxon>Salinisphaerales</taxon>
        <taxon>Salinisphaeraceae</taxon>
        <taxon>Spectribacter</taxon>
    </lineage>
</organism>
<gene>
    <name evidence="1" type="ORF">RM531_08535</name>
</gene>
<reference evidence="1 2" key="1">
    <citation type="submission" date="2023-09" db="EMBL/GenBank/DDBJ databases">
        <authorList>
            <person name="Rey-Velasco X."/>
        </authorList>
    </citation>
    <scope>NUCLEOTIDE SEQUENCE [LARGE SCALE GENOMIC DNA]</scope>
    <source>
        <strain evidence="1 2">P385</strain>
    </source>
</reference>
<evidence type="ECO:0000313" key="1">
    <source>
        <dbReference type="EMBL" id="MDT0618523.1"/>
    </source>
</evidence>
<dbReference type="RefSeq" id="WP_311658652.1">
    <property type="nucleotide sequence ID" value="NZ_JAVRHY010000006.1"/>
</dbReference>
<name>A0ABU3BB89_9GAMM</name>
<accession>A0ABU3BB89</accession>
<keyword evidence="2" id="KW-1185">Reference proteome</keyword>
<dbReference type="EMBL" id="JAVRHY010000006">
    <property type="protein sequence ID" value="MDT0618523.1"/>
    <property type="molecule type" value="Genomic_DNA"/>
</dbReference>